<dbReference type="KEGG" id="xbv:XBW1_3799"/>
<dbReference type="EMBL" id="FO818637">
    <property type="protein sequence ID" value="CDM91155.1"/>
    <property type="molecule type" value="Genomic_DNA"/>
</dbReference>
<dbReference type="AlphaFoldDB" id="A0A0B6XC26"/>
<proteinExistence type="predicted"/>
<accession>A0A0B6XC26</accession>
<evidence type="ECO:0000313" key="3">
    <source>
        <dbReference type="Proteomes" id="UP000032930"/>
    </source>
</evidence>
<keyword evidence="1" id="KW-0175">Coiled coil</keyword>
<dbReference type="Pfam" id="PF09686">
    <property type="entry name" value="Plasmid_RAQPRD"/>
    <property type="match status" value="1"/>
</dbReference>
<protein>
    <submittedName>
        <fullName evidence="2">Putative exported protein</fullName>
    </submittedName>
</protein>
<organism evidence="2 3">
    <name type="scientific">Xenorhabdus bovienii</name>
    <name type="common">Xenorhabdus nematophila subsp. bovienii</name>
    <dbReference type="NCBI Taxonomy" id="40576"/>
    <lineage>
        <taxon>Bacteria</taxon>
        <taxon>Pseudomonadati</taxon>
        <taxon>Pseudomonadota</taxon>
        <taxon>Gammaproteobacteria</taxon>
        <taxon>Enterobacterales</taxon>
        <taxon>Morganellaceae</taxon>
        <taxon>Xenorhabdus</taxon>
    </lineage>
</organism>
<evidence type="ECO:0000256" key="1">
    <source>
        <dbReference type="SAM" id="Coils"/>
    </source>
</evidence>
<reference evidence="2 3" key="1">
    <citation type="submission" date="2014-02" db="EMBL/GenBank/DDBJ databases">
        <authorList>
            <person name="Genoscope - CEA"/>
        </authorList>
    </citation>
    <scope>NUCLEOTIDE SEQUENCE [LARGE SCALE GENOMIC DNA]</scope>
    <source>
        <strain evidence="2 3">CS03</strain>
    </source>
</reference>
<dbReference type="Proteomes" id="UP000032930">
    <property type="component" value="Chromosome"/>
</dbReference>
<sequence length="109" mass="12708">MRLRSPTPATLMLTLSVFFINPVWAAEKDELALMMKQLDQVQATLERARILANQDNNRNRFYFDYLRASKDIEIIRQGVSGYLEPSRAQPTVPIQSQEYISGVYRKEQR</sequence>
<dbReference type="InterPro" id="IPR019110">
    <property type="entry name" value="Uncharacterised_RAQPRD"/>
</dbReference>
<feature type="coiled-coil region" evidence="1">
    <location>
        <begin position="31"/>
        <end position="58"/>
    </location>
</feature>
<gene>
    <name evidence="2" type="ORF">XBW1_3799</name>
</gene>
<name>A0A0B6XC26_XENBV</name>
<dbReference type="NCBIfam" id="TIGR01690">
    <property type="entry name" value="ICE_RAQPRD"/>
    <property type="match status" value="1"/>
</dbReference>
<evidence type="ECO:0000313" key="2">
    <source>
        <dbReference type="EMBL" id="CDM91155.1"/>
    </source>
</evidence>
<dbReference type="RefSeq" id="WP_046337416.1">
    <property type="nucleotide sequence ID" value="NZ_CAWMEF010000001.1"/>
</dbReference>